<feature type="domain" description="NAD-dependent epimerase/dehydratase" evidence="1">
    <location>
        <begin position="7"/>
        <end position="164"/>
    </location>
</feature>
<name>A0A1J0WCJ9_9RHOB</name>
<dbReference type="Proteomes" id="UP000181897">
    <property type="component" value="Chromosome"/>
</dbReference>
<dbReference type="InterPro" id="IPR001509">
    <property type="entry name" value="Epimerase_deHydtase"/>
</dbReference>
<dbReference type="RefSeq" id="WP_071969303.1">
    <property type="nucleotide sequence ID" value="NZ_CP018076.1"/>
</dbReference>
<keyword evidence="3" id="KW-1185">Reference proteome</keyword>
<dbReference type="OrthoDB" id="7687386at2"/>
<dbReference type="STRING" id="1917485.BOO69_00445"/>
<dbReference type="EMBL" id="CP018076">
    <property type="protein sequence ID" value="APE42047.1"/>
    <property type="molecule type" value="Genomic_DNA"/>
</dbReference>
<sequence>MKRSGVLLLGAAGRLGRMIRAFWPDSTDLACQSRAPGPGVVSFDPLHDSDRLAAAMRGRRAVVCLSGVTPAHAAATGDPFSLNTDLALAALNAAAGAGVPRLMLASSAAVYGAAGGPLAEDMLCAPVSDYGRAKLQMEQAAAALAKDREQPVTMLRIGNVAGADAILGGWRADMRLDTLPDGSTPERSYIGPKTLAAVVHRLCLLDDLPEILNVAAPGTVAMGDLLDAAGLRWSSRAAGPATIGKVQLQTRRLENLVEFAPNAGTAESLVAEWRAYRARTDGPQ</sequence>
<accession>A0A1J0WCJ9</accession>
<organism evidence="2 3">
    <name type="scientific">Sulfitobacter alexandrii</name>
    <dbReference type="NCBI Taxonomy" id="1917485"/>
    <lineage>
        <taxon>Bacteria</taxon>
        <taxon>Pseudomonadati</taxon>
        <taxon>Pseudomonadota</taxon>
        <taxon>Alphaproteobacteria</taxon>
        <taxon>Rhodobacterales</taxon>
        <taxon>Roseobacteraceae</taxon>
        <taxon>Sulfitobacter</taxon>
    </lineage>
</organism>
<evidence type="ECO:0000313" key="2">
    <source>
        <dbReference type="EMBL" id="APE42047.1"/>
    </source>
</evidence>
<evidence type="ECO:0000259" key="1">
    <source>
        <dbReference type="Pfam" id="PF01370"/>
    </source>
</evidence>
<dbReference type="SUPFAM" id="SSF51735">
    <property type="entry name" value="NAD(P)-binding Rossmann-fold domains"/>
    <property type="match status" value="1"/>
</dbReference>
<gene>
    <name evidence="2" type="ORF">BOO69_00445</name>
</gene>
<protein>
    <recommendedName>
        <fullName evidence="1">NAD-dependent epimerase/dehydratase domain-containing protein</fullName>
    </recommendedName>
</protein>
<proteinExistence type="predicted"/>
<evidence type="ECO:0000313" key="3">
    <source>
        <dbReference type="Proteomes" id="UP000181897"/>
    </source>
</evidence>
<dbReference type="Gene3D" id="3.40.50.720">
    <property type="entry name" value="NAD(P)-binding Rossmann-like Domain"/>
    <property type="match status" value="1"/>
</dbReference>
<reference evidence="2 3" key="1">
    <citation type="submission" date="2016-11" db="EMBL/GenBank/DDBJ databases">
        <title>Complete genome sequence of Sulfitobacter sp. AM1-D1, a toxic bacteria associated with marine dinoflagellate Alexandrium minutum in East China Sea.</title>
        <authorList>
            <person name="Yang Q."/>
            <person name="Zhang X."/>
            <person name="Tian X."/>
        </authorList>
    </citation>
    <scope>NUCLEOTIDE SEQUENCE [LARGE SCALE GENOMIC DNA]</scope>
    <source>
        <strain evidence="2 3">AM1-D1</strain>
    </source>
</reference>
<dbReference type="Pfam" id="PF01370">
    <property type="entry name" value="Epimerase"/>
    <property type="match status" value="1"/>
</dbReference>
<dbReference type="AlphaFoldDB" id="A0A1J0WCJ9"/>
<dbReference type="InterPro" id="IPR036291">
    <property type="entry name" value="NAD(P)-bd_dom_sf"/>
</dbReference>
<dbReference type="KEGG" id="suam:BOO69_00445"/>